<dbReference type="eggNOG" id="COG2207">
    <property type="taxonomic scope" value="Bacteria"/>
</dbReference>
<protein>
    <submittedName>
        <fullName evidence="5">Transcriptional regulator, AraC family</fullName>
    </submittedName>
</protein>
<dbReference type="AlphaFoldDB" id="C7Q0G5"/>
<dbReference type="Pfam" id="PF12852">
    <property type="entry name" value="Cupin_6"/>
    <property type="match status" value="1"/>
</dbReference>
<evidence type="ECO:0000313" key="5">
    <source>
        <dbReference type="EMBL" id="ACU77498.1"/>
    </source>
</evidence>
<accession>C7Q0G5</accession>
<dbReference type="SUPFAM" id="SSF46689">
    <property type="entry name" value="Homeodomain-like"/>
    <property type="match status" value="2"/>
</dbReference>
<name>C7Q0G5_CATAD</name>
<dbReference type="PROSITE" id="PS01124">
    <property type="entry name" value="HTH_ARAC_FAMILY_2"/>
    <property type="match status" value="1"/>
</dbReference>
<dbReference type="Proteomes" id="UP000000851">
    <property type="component" value="Chromosome"/>
</dbReference>
<keyword evidence="1" id="KW-0805">Transcription regulation</keyword>
<proteinExistence type="predicted"/>
<dbReference type="Pfam" id="PF12833">
    <property type="entry name" value="HTH_18"/>
    <property type="match status" value="1"/>
</dbReference>
<dbReference type="PANTHER" id="PTHR46796:SF13">
    <property type="entry name" value="HTH-TYPE TRANSCRIPTIONAL ACTIVATOR RHAS"/>
    <property type="match status" value="1"/>
</dbReference>
<sequence length="325" mass="34294">MDTLSDLLRRAGAGDAQVRQLIQRPPWSITYADAPALTVFATLGGQAALRLEDVPSVPPVRLAAGDIALVAHSTRHTISDDLATPPQVLIRDGRKQLLGDPSTHAALEANLAPRTWGDGLPGATTMLRGMFKLRGEAGRRLLAMLPPLVVIPAAPRTGAALDLLAAETTLDEPGQDAVLHRSLDLVLVLALRSWCASLGPADPSWYAALTDPAIGSALDHIHTDPAHHWTVAELAAIAGLSRAAFAARFTQLVGQPPMTYLAGWRMTLAADLLREDAGTTVAAAAQAVGYQDAFAFSVAFKRAKGMSPSRWGRAEAVEAVGEAIR</sequence>
<dbReference type="STRING" id="479433.Caci_8683"/>
<evidence type="ECO:0000313" key="6">
    <source>
        <dbReference type="Proteomes" id="UP000000851"/>
    </source>
</evidence>
<dbReference type="InterPro" id="IPR018060">
    <property type="entry name" value="HTH_AraC"/>
</dbReference>
<dbReference type="InterPro" id="IPR050204">
    <property type="entry name" value="AraC_XylS_family_regulators"/>
</dbReference>
<evidence type="ECO:0000256" key="3">
    <source>
        <dbReference type="ARBA" id="ARBA00023163"/>
    </source>
</evidence>
<dbReference type="SMART" id="SM00342">
    <property type="entry name" value="HTH_ARAC"/>
    <property type="match status" value="1"/>
</dbReference>
<dbReference type="KEGG" id="cai:Caci_8683"/>
<gene>
    <name evidence="5" type="ordered locus">Caci_8683</name>
</gene>
<organism evidence="5 6">
    <name type="scientific">Catenulispora acidiphila (strain DSM 44928 / JCM 14897 / NBRC 102108 / NRRL B-24433 / ID139908)</name>
    <dbReference type="NCBI Taxonomy" id="479433"/>
    <lineage>
        <taxon>Bacteria</taxon>
        <taxon>Bacillati</taxon>
        <taxon>Actinomycetota</taxon>
        <taxon>Actinomycetes</taxon>
        <taxon>Catenulisporales</taxon>
        <taxon>Catenulisporaceae</taxon>
        <taxon>Catenulispora</taxon>
    </lineage>
</organism>
<dbReference type="InterPro" id="IPR032783">
    <property type="entry name" value="AraC_lig"/>
</dbReference>
<feature type="domain" description="HTH araC/xylS-type" evidence="4">
    <location>
        <begin position="215"/>
        <end position="314"/>
    </location>
</feature>
<dbReference type="EMBL" id="CP001700">
    <property type="protein sequence ID" value="ACU77498.1"/>
    <property type="molecule type" value="Genomic_DNA"/>
</dbReference>
<keyword evidence="2" id="KW-0238">DNA-binding</keyword>
<dbReference type="PANTHER" id="PTHR46796">
    <property type="entry name" value="HTH-TYPE TRANSCRIPTIONAL ACTIVATOR RHAS-RELATED"/>
    <property type="match status" value="1"/>
</dbReference>
<dbReference type="HOGENOM" id="CLU_000445_81_0_11"/>
<evidence type="ECO:0000259" key="4">
    <source>
        <dbReference type="PROSITE" id="PS01124"/>
    </source>
</evidence>
<keyword evidence="6" id="KW-1185">Reference proteome</keyword>
<dbReference type="InParanoid" id="C7Q0G5"/>
<dbReference type="GO" id="GO:0043565">
    <property type="term" value="F:sequence-specific DNA binding"/>
    <property type="evidence" value="ECO:0007669"/>
    <property type="project" value="InterPro"/>
</dbReference>
<evidence type="ECO:0000256" key="1">
    <source>
        <dbReference type="ARBA" id="ARBA00023015"/>
    </source>
</evidence>
<dbReference type="OrthoDB" id="241790at2"/>
<reference evidence="5 6" key="1">
    <citation type="journal article" date="2009" name="Stand. Genomic Sci.">
        <title>Complete genome sequence of Catenulispora acidiphila type strain (ID 139908).</title>
        <authorList>
            <person name="Copeland A."/>
            <person name="Lapidus A."/>
            <person name="Glavina Del Rio T."/>
            <person name="Nolan M."/>
            <person name="Lucas S."/>
            <person name="Chen F."/>
            <person name="Tice H."/>
            <person name="Cheng J.F."/>
            <person name="Bruce D."/>
            <person name="Goodwin L."/>
            <person name="Pitluck S."/>
            <person name="Mikhailova N."/>
            <person name="Pati A."/>
            <person name="Ivanova N."/>
            <person name="Mavromatis K."/>
            <person name="Chen A."/>
            <person name="Palaniappan K."/>
            <person name="Chain P."/>
            <person name="Land M."/>
            <person name="Hauser L."/>
            <person name="Chang Y.J."/>
            <person name="Jeffries C.D."/>
            <person name="Chertkov O."/>
            <person name="Brettin T."/>
            <person name="Detter J.C."/>
            <person name="Han C."/>
            <person name="Ali Z."/>
            <person name="Tindall B.J."/>
            <person name="Goker M."/>
            <person name="Bristow J."/>
            <person name="Eisen J.A."/>
            <person name="Markowitz V."/>
            <person name="Hugenholtz P."/>
            <person name="Kyrpides N.C."/>
            <person name="Klenk H.P."/>
        </authorList>
    </citation>
    <scope>NUCLEOTIDE SEQUENCE [LARGE SCALE GENOMIC DNA]</scope>
    <source>
        <strain evidence="6">DSM 44928 / JCM 14897 / NBRC 102108 / NRRL B-24433 / ID139908</strain>
    </source>
</reference>
<keyword evidence="3" id="KW-0804">Transcription</keyword>
<dbReference type="InterPro" id="IPR009057">
    <property type="entry name" value="Homeodomain-like_sf"/>
</dbReference>
<dbReference type="PROSITE" id="PS00041">
    <property type="entry name" value="HTH_ARAC_FAMILY_1"/>
    <property type="match status" value="1"/>
</dbReference>
<dbReference type="InterPro" id="IPR018062">
    <property type="entry name" value="HTH_AraC-typ_CS"/>
</dbReference>
<dbReference type="GO" id="GO:0003700">
    <property type="term" value="F:DNA-binding transcription factor activity"/>
    <property type="evidence" value="ECO:0007669"/>
    <property type="project" value="InterPro"/>
</dbReference>
<dbReference type="Gene3D" id="1.10.10.60">
    <property type="entry name" value="Homeodomain-like"/>
    <property type="match status" value="2"/>
</dbReference>
<evidence type="ECO:0000256" key="2">
    <source>
        <dbReference type="ARBA" id="ARBA00023125"/>
    </source>
</evidence>
<dbReference type="RefSeq" id="WP_015797222.1">
    <property type="nucleotide sequence ID" value="NC_013131.1"/>
</dbReference>